<reference evidence="1 2" key="1">
    <citation type="submission" date="2016-01" db="EMBL/GenBank/DDBJ databases">
        <title>Whole genome sequencing of Bhargavaea cecembensis T14.</title>
        <authorList>
            <person name="Hong K.W."/>
        </authorList>
    </citation>
    <scope>NUCLEOTIDE SEQUENCE [LARGE SCALE GENOMIC DNA]</scope>
    <source>
        <strain evidence="1 2">T14</strain>
    </source>
</reference>
<protein>
    <submittedName>
        <fullName evidence="1">Uncharacterized protein</fullName>
    </submittedName>
</protein>
<dbReference type="AlphaFoldDB" id="A0A163FK85"/>
<accession>A0A163FK85</accession>
<evidence type="ECO:0000313" key="1">
    <source>
        <dbReference type="EMBL" id="KZE38847.1"/>
    </source>
</evidence>
<dbReference type="Proteomes" id="UP000076490">
    <property type="component" value="Unassembled WGS sequence"/>
</dbReference>
<dbReference type="EMBL" id="LQNT01000009">
    <property type="protein sequence ID" value="KZE38847.1"/>
    <property type="molecule type" value="Genomic_DNA"/>
</dbReference>
<sequence>MKGLTTSLINTTYYDGFEGEPELLIRDENREMIIWNGYFVIILNSILKTEVEKGGMPEVYSKQEGWYDEPWPIEDIPLTINQLRAFDLDKTEGTETLMEVLPELIEFLENAEGQVFIEYE</sequence>
<proteinExistence type="predicted"/>
<organism evidence="1 2">
    <name type="scientific">Bhargavaea cecembensis</name>
    <dbReference type="NCBI Taxonomy" id="394098"/>
    <lineage>
        <taxon>Bacteria</taxon>
        <taxon>Bacillati</taxon>
        <taxon>Bacillota</taxon>
        <taxon>Bacilli</taxon>
        <taxon>Bacillales</taxon>
        <taxon>Caryophanaceae</taxon>
        <taxon>Bhargavaea</taxon>
    </lineage>
</organism>
<gene>
    <name evidence="1" type="ORF">AV656_08065</name>
</gene>
<evidence type="ECO:0000313" key="2">
    <source>
        <dbReference type="Proteomes" id="UP000076490"/>
    </source>
</evidence>
<name>A0A163FK85_9BACL</name>
<comment type="caution">
    <text evidence="1">The sequence shown here is derived from an EMBL/GenBank/DDBJ whole genome shotgun (WGS) entry which is preliminary data.</text>
</comment>